<dbReference type="PROSITE" id="PS50940">
    <property type="entry name" value="CHIT_BIND_II"/>
    <property type="match status" value="2"/>
</dbReference>
<evidence type="ECO:0000256" key="3">
    <source>
        <dbReference type="ARBA" id="ARBA00022737"/>
    </source>
</evidence>
<feature type="chain" id="PRO_5004717693" description="Chitin-binding type-2 domain-containing protein" evidence="6">
    <location>
        <begin position="22"/>
        <end position="229"/>
    </location>
</feature>
<keyword evidence="9" id="KW-1185">Reference proteome</keyword>
<protein>
    <recommendedName>
        <fullName evidence="7">Chitin-binding type-2 domain-containing protein</fullName>
    </recommendedName>
</protein>
<keyword evidence="3" id="KW-0677">Repeat</keyword>
<feature type="domain" description="Chitin-binding type-2" evidence="7">
    <location>
        <begin position="170"/>
        <end position="225"/>
    </location>
</feature>
<dbReference type="KEGG" id="lgi:LOTGIDRAFT_234726"/>
<accession>V3ZB04</accession>
<name>V3ZB04_LOTGI</name>
<dbReference type="InterPro" id="IPR051940">
    <property type="entry name" value="Chitin_bind-dev_reg"/>
</dbReference>
<dbReference type="RefSeq" id="XP_009061203.1">
    <property type="nucleotide sequence ID" value="XM_009062955.1"/>
</dbReference>
<evidence type="ECO:0000256" key="6">
    <source>
        <dbReference type="SAM" id="SignalP"/>
    </source>
</evidence>
<evidence type="ECO:0000256" key="1">
    <source>
        <dbReference type="ARBA" id="ARBA00022669"/>
    </source>
</evidence>
<dbReference type="OMA" id="PGLWVRD"/>
<dbReference type="Gene3D" id="2.170.140.10">
    <property type="entry name" value="Chitin binding domain"/>
    <property type="match status" value="2"/>
</dbReference>
<feature type="signal peptide" evidence="6">
    <location>
        <begin position="1"/>
        <end position="21"/>
    </location>
</feature>
<proteinExistence type="predicted"/>
<keyword evidence="4" id="KW-1015">Disulfide bond</keyword>
<gene>
    <name evidence="8" type="ORF">LOTGIDRAFT_234726</name>
</gene>
<keyword evidence="5" id="KW-0325">Glycoprotein</keyword>
<evidence type="ECO:0000313" key="8">
    <source>
        <dbReference type="EMBL" id="ESO88178.1"/>
    </source>
</evidence>
<evidence type="ECO:0000259" key="7">
    <source>
        <dbReference type="PROSITE" id="PS50940"/>
    </source>
</evidence>
<dbReference type="Pfam" id="PF01607">
    <property type="entry name" value="CBM_14"/>
    <property type="match status" value="2"/>
</dbReference>
<sequence length="229" mass="25319">MARNILASLAGFLAIASCILAADYYYDEVICQNVQPGLWARDDRDCMVAHQCGFDGEVVQSIRCNASQVWSKLASACVWEWDPDRDDCNGSPQVPLPNDIRCINPTGNNPDPNDCSRFVSCTNGTLIAIQRCGDGTLYYPRNNSCEFAQHVVNECGSRALPESVVIREDDPICTHEGQVPDPESCIHFILCQNGRRTQKIQCPHGTAFASHSGQCEWKSEVDCGSRIMK</sequence>
<dbReference type="PANTHER" id="PTHR23301">
    <property type="entry name" value="CHITIN BINDING PERITROPHIN-A"/>
    <property type="match status" value="1"/>
</dbReference>
<dbReference type="GeneID" id="20249628"/>
<reference evidence="8 9" key="1">
    <citation type="journal article" date="2013" name="Nature">
        <title>Insights into bilaterian evolution from three spiralian genomes.</title>
        <authorList>
            <person name="Simakov O."/>
            <person name="Marletaz F."/>
            <person name="Cho S.J."/>
            <person name="Edsinger-Gonzales E."/>
            <person name="Havlak P."/>
            <person name="Hellsten U."/>
            <person name="Kuo D.H."/>
            <person name="Larsson T."/>
            <person name="Lv J."/>
            <person name="Arendt D."/>
            <person name="Savage R."/>
            <person name="Osoegawa K."/>
            <person name="de Jong P."/>
            <person name="Grimwood J."/>
            <person name="Chapman J.A."/>
            <person name="Shapiro H."/>
            <person name="Aerts A."/>
            <person name="Otillar R.P."/>
            <person name="Terry A.Y."/>
            <person name="Boore J.L."/>
            <person name="Grigoriev I.V."/>
            <person name="Lindberg D.R."/>
            <person name="Seaver E.C."/>
            <person name="Weisblat D.A."/>
            <person name="Putnam N.H."/>
            <person name="Rokhsar D.S."/>
        </authorList>
    </citation>
    <scope>NUCLEOTIDE SEQUENCE [LARGE SCALE GENOMIC DNA]</scope>
</reference>
<organism evidence="8 9">
    <name type="scientific">Lottia gigantea</name>
    <name type="common">Giant owl limpet</name>
    <dbReference type="NCBI Taxonomy" id="225164"/>
    <lineage>
        <taxon>Eukaryota</taxon>
        <taxon>Metazoa</taxon>
        <taxon>Spiralia</taxon>
        <taxon>Lophotrochozoa</taxon>
        <taxon>Mollusca</taxon>
        <taxon>Gastropoda</taxon>
        <taxon>Patellogastropoda</taxon>
        <taxon>Lottioidea</taxon>
        <taxon>Lottiidae</taxon>
        <taxon>Lottia</taxon>
    </lineage>
</organism>
<dbReference type="InterPro" id="IPR036508">
    <property type="entry name" value="Chitin-bd_dom_sf"/>
</dbReference>
<evidence type="ECO:0000313" key="9">
    <source>
        <dbReference type="Proteomes" id="UP000030746"/>
    </source>
</evidence>
<keyword evidence="2 6" id="KW-0732">Signal</keyword>
<dbReference type="HOGENOM" id="CLU_067910_0_0_1"/>
<dbReference type="OrthoDB" id="9987187at2759"/>
<dbReference type="SMART" id="SM00494">
    <property type="entry name" value="ChtBD2"/>
    <property type="match status" value="3"/>
</dbReference>
<dbReference type="GO" id="GO:0008061">
    <property type="term" value="F:chitin binding"/>
    <property type="evidence" value="ECO:0007669"/>
    <property type="project" value="UniProtKB-KW"/>
</dbReference>
<dbReference type="InterPro" id="IPR002557">
    <property type="entry name" value="Chitin-bd_dom"/>
</dbReference>
<evidence type="ECO:0000256" key="5">
    <source>
        <dbReference type="ARBA" id="ARBA00023180"/>
    </source>
</evidence>
<dbReference type="CTD" id="20249628"/>
<dbReference type="AlphaFoldDB" id="V3ZB04"/>
<dbReference type="EMBL" id="KB202752">
    <property type="protein sequence ID" value="ESO88178.1"/>
    <property type="molecule type" value="Genomic_DNA"/>
</dbReference>
<dbReference type="GO" id="GO:0005576">
    <property type="term" value="C:extracellular region"/>
    <property type="evidence" value="ECO:0007669"/>
    <property type="project" value="InterPro"/>
</dbReference>
<dbReference type="PROSITE" id="PS51257">
    <property type="entry name" value="PROKAR_LIPOPROTEIN"/>
    <property type="match status" value="1"/>
</dbReference>
<dbReference type="SUPFAM" id="SSF57625">
    <property type="entry name" value="Invertebrate chitin-binding proteins"/>
    <property type="match status" value="2"/>
</dbReference>
<keyword evidence="1" id="KW-0147">Chitin-binding</keyword>
<dbReference type="Proteomes" id="UP000030746">
    <property type="component" value="Unassembled WGS sequence"/>
</dbReference>
<feature type="domain" description="Chitin-binding type-2" evidence="7">
    <location>
        <begin position="99"/>
        <end position="157"/>
    </location>
</feature>
<dbReference type="PANTHER" id="PTHR23301:SF0">
    <property type="entry name" value="CHITIN-BINDING TYPE-2 DOMAIN-CONTAINING PROTEIN-RELATED"/>
    <property type="match status" value="1"/>
</dbReference>
<dbReference type="STRING" id="225164.V3ZB04"/>
<evidence type="ECO:0000256" key="4">
    <source>
        <dbReference type="ARBA" id="ARBA00023157"/>
    </source>
</evidence>
<evidence type="ECO:0000256" key="2">
    <source>
        <dbReference type="ARBA" id="ARBA00022729"/>
    </source>
</evidence>